<dbReference type="PROSITE" id="PS00194">
    <property type="entry name" value="THIOREDOXIN_1"/>
    <property type="match status" value="1"/>
</dbReference>
<dbReference type="Gene3D" id="3.40.30.10">
    <property type="entry name" value="Glutaredoxin"/>
    <property type="match status" value="1"/>
</dbReference>
<dbReference type="PANTHER" id="PTHR42852">
    <property type="entry name" value="THIOL:DISULFIDE INTERCHANGE PROTEIN DSBE"/>
    <property type="match status" value="1"/>
</dbReference>
<keyword evidence="4" id="KW-0676">Redox-active center</keyword>
<reference evidence="8" key="1">
    <citation type="submission" date="2019-02" db="EMBL/GenBank/DDBJ databases">
        <title>Isolation and identification of novel species under the genus Muribaculum.</title>
        <authorList>
            <person name="Miyake S."/>
            <person name="Ding Y."/>
            <person name="Low A."/>
            <person name="Soh M."/>
            <person name="Seedorf H."/>
        </authorList>
    </citation>
    <scope>NUCLEOTIDE SEQUENCE [LARGE SCALE GENOMIC DNA]</scope>
    <source>
        <strain evidence="8">H5</strain>
    </source>
</reference>
<organism evidence="7 8">
    <name type="scientific">Duncaniella dubosii</name>
    <dbReference type="NCBI Taxonomy" id="2518971"/>
    <lineage>
        <taxon>Bacteria</taxon>
        <taxon>Pseudomonadati</taxon>
        <taxon>Bacteroidota</taxon>
        <taxon>Bacteroidia</taxon>
        <taxon>Bacteroidales</taxon>
        <taxon>Muribaculaceae</taxon>
        <taxon>Duncaniella</taxon>
    </lineage>
</organism>
<feature type="chain" id="PRO_5020999896" evidence="5">
    <location>
        <begin position="19"/>
        <end position="392"/>
    </location>
</feature>
<evidence type="ECO:0000313" key="8">
    <source>
        <dbReference type="Proteomes" id="UP000297149"/>
    </source>
</evidence>
<comment type="subcellular location">
    <subcellularLocation>
        <location evidence="1">Cell envelope</location>
    </subcellularLocation>
</comment>
<sequence>MKKTFIAAGLAVSLLTTACGSSEKTSYTIHGEIAGIPDSSVVLLSSLTHTSPDTIAEAVVTDGKFEITGVAEEPRAVTLYIKDNYGSKVFMLENADISINGVVKSNEVPDGKLRFDFDEVSVSGSPMTDTYNEKMSGRRMLDSMFMAHQAAYRPLIDKYYEARQNGNSSLVDSINASEEYNRMRMAEKNLFAAADSIFDASVIANKDDFWGPLLMISQTSYLSAGQRELYESLSDSAKNSYYGRLVYDELYPVGRPGDKMPEFDAVTIDGTKTGLAALCKDKKYVILDFWASWCGPCRREIPNLKEIYSDFADKGFDIISVSIDKEEKPWINAVENEGLKWVNIRDIDHSIADKYKVSAVPTMYIVDSEGRLVAENLRGEELAAKIKELFQN</sequence>
<name>A0A4V1D364_9BACT</name>
<evidence type="ECO:0000256" key="2">
    <source>
        <dbReference type="ARBA" id="ARBA00022748"/>
    </source>
</evidence>
<dbReference type="SUPFAM" id="SSF52833">
    <property type="entry name" value="Thioredoxin-like"/>
    <property type="match status" value="1"/>
</dbReference>
<evidence type="ECO:0000313" key="7">
    <source>
        <dbReference type="EMBL" id="QCD41918.1"/>
    </source>
</evidence>
<dbReference type="GO" id="GO:0016209">
    <property type="term" value="F:antioxidant activity"/>
    <property type="evidence" value="ECO:0007669"/>
    <property type="project" value="InterPro"/>
</dbReference>
<evidence type="ECO:0000256" key="4">
    <source>
        <dbReference type="ARBA" id="ARBA00023284"/>
    </source>
</evidence>
<dbReference type="Pfam" id="PF00578">
    <property type="entry name" value="AhpC-TSA"/>
    <property type="match status" value="1"/>
</dbReference>
<keyword evidence="5" id="KW-0732">Signal</keyword>
<gene>
    <name evidence="7" type="ORF">E7747_06240</name>
</gene>
<dbReference type="GO" id="GO:0030313">
    <property type="term" value="C:cell envelope"/>
    <property type="evidence" value="ECO:0007669"/>
    <property type="project" value="UniProtKB-SubCell"/>
</dbReference>
<dbReference type="Proteomes" id="UP000297149">
    <property type="component" value="Chromosome"/>
</dbReference>
<dbReference type="Pfam" id="PF14289">
    <property type="entry name" value="DUF4369"/>
    <property type="match status" value="1"/>
</dbReference>
<dbReference type="PANTHER" id="PTHR42852:SF6">
    <property type="entry name" value="THIOL:DISULFIDE INTERCHANGE PROTEIN DSBE"/>
    <property type="match status" value="1"/>
</dbReference>
<dbReference type="InterPro" id="IPR050553">
    <property type="entry name" value="Thioredoxin_ResA/DsbE_sf"/>
</dbReference>
<protein>
    <submittedName>
        <fullName evidence="7">AhpC/TSA family protein</fullName>
    </submittedName>
</protein>
<dbReference type="InterPro" id="IPR025380">
    <property type="entry name" value="DUF4369"/>
</dbReference>
<dbReference type="PROSITE" id="PS51352">
    <property type="entry name" value="THIOREDOXIN_2"/>
    <property type="match status" value="1"/>
</dbReference>
<accession>A0A4V1D364</accession>
<dbReference type="InterPro" id="IPR017937">
    <property type="entry name" value="Thioredoxin_CS"/>
</dbReference>
<dbReference type="InterPro" id="IPR036249">
    <property type="entry name" value="Thioredoxin-like_sf"/>
</dbReference>
<dbReference type="KEGG" id="ddb:E7747_06240"/>
<dbReference type="RefSeq" id="WP_136414797.1">
    <property type="nucleotide sequence ID" value="NZ_CBFGAE010000010.1"/>
</dbReference>
<keyword evidence="2" id="KW-0201">Cytochrome c-type biogenesis</keyword>
<keyword evidence="8" id="KW-1185">Reference proteome</keyword>
<feature type="signal peptide" evidence="5">
    <location>
        <begin position="1"/>
        <end position="18"/>
    </location>
</feature>
<dbReference type="CDD" id="cd02966">
    <property type="entry name" value="TlpA_like_family"/>
    <property type="match status" value="1"/>
</dbReference>
<dbReference type="InterPro" id="IPR000866">
    <property type="entry name" value="AhpC/TSA"/>
</dbReference>
<dbReference type="EMBL" id="CP039396">
    <property type="protein sequence ID" value="QCD41918.1"/>
    <property type="molecule type" value="Genomic_DNA"/>
</dbReference>
<evidence type="ECO:0000259" key="6">
    <source>
        <dbReference type="PROSITE" id="PS51352"/>
    </source>
</evidence>
<feature type="domain" description="Thioredoxin" evidence="6">
    <location>
        <begin position="254"/>
        <end position="392"/>
    </location>
</feature>
<proteinExistence type="predicted"/>
<keyword evidence="3" id="KW-1015">Disulfide bond</keyword>
<evidence type="ECO:0000256" key="3">
    <source>
        <dbReference type="ARBA" id="ARBA00023157"/>
    </source>
</evidence>
<evidence type="ECO:0000256" key="1">
    <source>
        <dbReference type="ARBA" id="ARBA00004196"/>
    </source>
</evidence>
<dbReference type="GO" id="GO:0016491">
    <property type="term" value="F:oxidoreductase activity"/>
    <property type="evidence" value="ECO:0007669"/>
    <property type="project" value="InterPro"/>
</dbReference>
<dbReference type="AlphaFoldDB" id="A0A4V1D364"/>
<dbReference type="GO" id="GO:0017004">
    <property type="term" value="P:cytochrome complex assembly"/>
    <property type="evidence" value="ECO:0007669"/>
    <property type="project" value="UniProtKB-KW"/>
</dbReference>
<dbReference type="InterPro" id="IPR013766">
    <property type="entry name" value="Thioredoxin_domain"/>
</dbReference>
<evidence type="ECO:0000256" key="5">
    <source>
        <dbReference type="SAM" id="SignalP"/>
    </source>
</evidence>
<dbReference type="PROSITE" id="PS51257">
    <property type="entry name" value="PROKAR_LIPOPROTEIN"/>
    <property type="match status" value="1"/>
</dbReference>